<protein>
    <submittedName>
        <fullName evidence="4">Ankyrin repeat domain-containing protein 26</fullName>
    </submittedName>
</protein>
<keyword evidence="5" id="KW-1185">Reference proteome</keyword>
<evidence type="ECO:0000259" key="3">
    <source>
        <dbReference type="Pfam" id="PF12001"/>
    </source>
</evidence>
<dbReference type="Pfam" id="PF12001">
    <property type="entry name" value="DUF3496"/>
    <property type="match status" value="1"/>
</dbReference>
<keyword evidence="1" id="KW-0175">Coiled coil</keyword>
<evidence type="ECO:0000256" key="1">
    <source>
        <dbReference type="SAM" id="Coils"/>
    </source>
</evidence>
<sequence length="242" mass="28288">MRQLQQELTDTRKKVSMLEASLEVTAHHHTNSENETQDSERRSHQAANPVRVKSSTSANADLPAKVESTSSVLLHLSAETQRFLKELFMKELQKKSDTLEEEKKQLEEEVVHLRHHLEMNAVEHSPVEQYKRETEERARRDVVENLKELSQVMRYKQETEKQARQDIAERLEEISQFVQAQAVSQEILLREYKSASVSQVEHKVKGLEPELKSSNEKELEKYRQLYLAELENRMSLESQLNL</sequence>
<dbReference type="EMBL" id="JWIN03000048">
    <property type="protein sequence ID" value="KAB1252302.1"/>
    <property type="molecule type" value="Genomic_DNA"/>
</dbReference>
<feature type="domain" description="DUF3496" evidence="3">
    <location>
        <begin position="198"/>
        <end position="241"/>
    </location>
</feature>
<reference evidence="4 5" key="1">
    <citation type="journal article" date="2019" name="Mol. Ecol. Resour.">
        <title>Improving Illumina assemblies with Hi-C and long reads: an example with the North African dromedary.</title>
        <authorList>
            <person name="Elbers J.P."/>
            <person name="Rogers M.F."/>
            <person name="Perelman P.L."/>
            <person name="Proskuryakova A.A."/>
            <person name="Serdyukova N.A."/>
            <person name="Johnson W.E."/>
            <person name="Horin P."/>
            <person name="Corander J."/>
            <person name="Murphy D."/>
            <person name="Burger P.A."/>
        </authorList>
    </citation>
    <scope>NUCLEOTIDE SEQUENCE [LARGE SCALE GENOMIC DNA]</scope>
    <source>
        <strain evidence="4">Drom800</strain>
        <tissue evidence="4">Blood</tissue>
    </source>
</reference>
<accession>A0A5N4C0B5</accession>
<dbReference type="InterPro" id="IPR021885">
    <property type="entry name" value="DUF3496"/>
</dbReference>
<comment type="caution">
    <text evidence="4">The sequence shown here is derived from an EMBL/GenBank/DDBJ whole genome shotgun (WGS) entry which is preliminary data.</text>
</comment>
<gene>
    <name evidence="4" type="ORF">Cadr_000031048</name>
</gene>
<evidence type="ECO:0000313" key="5">
    <source>
        <dbReference type="Proteomes" id="UP000299084"/>
    </source>
</evidence>
<evidence type="ECO:0000256" key="2">
    <source>
        <dbReference type="SAM" id="MobiDB-lite"/>
    </source>
</evidence>
<name>A0A5N4C0B5_CAMDR</name>
<dbReference type="Proteomes" id="UP000299084">
    <property type="component" value="Unassembled WGS sequence"/>
</dbReference>
<dbReference type="AlphaFoldDB" id="A0A5N4C0B5"/>
<feature type="region of interest" description="Disordered" evidence="2">
    <location>
        <begin position="20"/>
        <end position="62"/>
    </location>
</feature>
<proteinExistence type="predicted"/>
<dbReference type="STRING" id="9838.ENSCDRP00005006004"/>
<evidence type="ECO:0000313" key="4">
    <source>
        <dbReference type="EMBL" id="KAB1252302.1"/>
    </source>
</evidence>
<feature type="coiled-coil region" evidence="1">
    <location>
        <begin position="85"/>
        <end position="116"/>
    </location>
</feature>
<organism evidence="4 5">
    <name type="scientific">Camelus dromedarius</name>
    <name type="common">Dromedary</name>
    <name type="synonym">Arabian camel</name>
    <dbReference type="NCBI Taxonomy" id="9838"/>
    <lineage>
        <taxon>Eukaryota</taxon>
        <taxon>Metazoa</taxon>
        <taxon>Chordata</taxon>
        <taxon>Craniata</taxon>
        <taxon>Vertebrata</taxon>
        <taxon>Euteleostomi</taxon>
        <taxon>Mammalia</taxon>
        <taxon>Eutheria</taxon>
        <taxon>Laurasiatheria</taxon>
        <taxon>Artiodactyla</taxon>
        <taxon>Tylopoda</taxon>
        <taxon>Camelidae</taxon>
        <taxon>Camelus</taxon>
    </lineage>
</organism>